<dbReference type="RefSeq" id="XP_018228219.1">
    <property type="nucleotide sequence ID" value="XM_018375613.1"/>
</dbReference>
<dbReference type="InterPro" id="IPR012890">
    <property type="entry name" value="GCFC2-like"/>
</dbReference>
<dbReference type="Pfam" id="PF15458">
    <property type="entry name" value="NTR2"/>
    <property type="match status" value="1"/>
</dbReference>
<dbReference type="PANTHER" id="PTHR12214">
    <property type="entry name" value="GC-RICH SEQUENCE DNA-BINDING FACTOR"/>
    <property type="match status" value="1"/>
</dbReference>
<comment type="caution">
    <text evidence="5">The sequence shown here is derived from an EMBL/GenBank/DDBJ whole genome shotgun (WGS) entry which is preliminary data.</text>
</comment>
<evidence type="ECO:0000313" key="6">
    <source>
        <dbReference type="Proteomes" id="UP000053447"/>
    </source>
</evidence>
<keyword evidence="6" id="KW-1185">Reference proteome</keyword>
<dbReference type="OrthoDB" id="429427at2759"/>
<gene>
    <name evidence="5" type="ORF">T551_03350</name>
</gene>
<evidence type="ECO:0000256" key="2">
    <source>
        <dbReference type="ARBA" id="ARBA00023242"/>
    </source>
</evidence>
<organism evidence="5 6">
    <name type="scientific">Pneumocystis jirovecii (strain RU7)</name>
    <name type="common">Human pneumocystis pneumonia agent</name>
    <dbReference type="NCBI Taxonomy" id="1408657"/>
    <lineage>
        <taxon>Eukaryota</taxon>
        <taxon>Fungi</taxon>
        <taxon>Dikarya</taxon>
        <taxon>Ascomycota</taxon>
        <taxon>Taphrinomycotina</taxon>
        <taxon>Pneumocystomycetes</taxon>
        <taxon>Pneumocystaceae</taxon>
        <taxon>Pneumocystis</taxon>
    </lineage>
</organism>
<feature type="compositionally biased region" description="Polar residues" evidence="4">
    <location>
        <begin position="27"/>
        <end position="54"/>
    </location>
</feature>
<keyword evidence="3" id="KW-0175">Coiled coil</keyword>
<dbReference type="GO" id="GO:0003677">
    <property type="term" value="F:DNA binding"/>
    <property type="evidence" value="ECO:0007669"/>
    <property type="project" value="InterPro"/>
</dbReference>
<reference evidence="6" key="1">
    <citation type="journal article" date="2016" name="Nat. Commun.">
        <title>Genome analysis of three Pneumocystis species reveals adaptation mechanisms to life exclusively in mammalian hosts.</title>
        <authorList>
            <person name="Ma L."/>
            <person name="Chen Z."/>
            <person name="Huang D.W."/>
            <person name="Kutty G."/>
            <person name="Ishihara M."/>
            <person name="Wang H."/>
            <person name="Abouelleil A."/>
            <person name="Bishop L."/>
            <person name="Davey E."/>
            <person name="Deng R."/>
            <person name="Deng X."/>
            <person name="Fan L."/>
            <person name="Fantoni G."/>
            <person name="Fitzgerald M."/>
            <person name="Gogineni E."/>
            <person name="Goldberg J.M."/>
            <person name="Handley G."/>
            <person name="Hu X."/>
            <person name="Huber C."/>
            <person name="Jiao X."/>
            <person name="Jones K."/>
            <person name="Levin J.Z."/>
            <person name="Liu Y."/>
            <person name="Macdonald P."/>
            <person name="Melnikov A."/>
            <person name="Raley C."/>
            <person name="Sassi M."/>
            <person name="Sherman B.T."/>
            <person name="Song X."/>
            <person name="Sykes S."/>
            <person name="Tran B."/>
            <person name="Walsh L."/>
            <person name="Xia Y."/>
            <person name="Yang J."/>
            <person name="Young S."/>
            <person name="Zeng Q."/>
            <person name="Zheng X."/>
            <person name="Stephens R."/>
            <person name="Nusbaum C."/>
            <person name="Birren B.W."/>
            <person name="Azadi P."/>
            <person name="Lempicki R.A."/>
            <person name="Cuomo C.A."/>
            <person name="Kovacs J.A."/>
        </authorList>
    </citation>
    <scope>NUCLEOTIDE SEQUENCE [LARGE SCALE GENOMIC DNA]</scope>
    <source>
        <strain evidence="6">RU7</strain>
    </source>
</reference>
<dbReference type="VEuPathDB" id="FungiDB:T551_03350"/>
<dbReference type="GO" id="GO:0000390">
    <property type="term" value="P:spliceosomal complex disassembly"/>
    <property type="evidence" value="ECO:0007669"/>
    <property type="project" value="InterPro"/>
</dbReference>
<accession>A0A0W4ZEU5</accession>
<dbReference type="GO" id="GO:0071008">
    <property type="term" value="C:U2-type post-mRNA release spliceosomal complex"/>
    <property type="evidence" value="ECO:0007669"/>
    <property type="project" value="InterPro"/>
</dbReference>
<dbReference type="STRING" id="1408657.A0A0W4ZEU5"/>
<sequence length="400" mass="46417">MAFQIRRFKAKSTKILTEDEYEDSSEHSFSSPRDISFTQKTPFQTDQSDSNSKLTNEKKKYKGLRLSFGHEESDQEHEIFVPKKSLLSQQSQKEKPQIGSQLQINIPKSVEKMSSETPKYNSEYLSELRSSTPSTPKEFCTIYKETINMDDLSITENISYSKAPKILDEGIVKALKERRTEKIKQSKLNSCYIPLEDDNQMVLFSKTNESRLQREDDLLDDGIEGFREYVDDGIVLNKDLEKRQAKQKRIEMEDAIEEAENIDIEEEFSSEEESRIWEQTQIRKGVYGPNFVNTNLTSQKKYQPIITQIPKFENSINRLKNKLFSMKSDRDIMLSEIETLMLEKEEISKRENDVKESLEKASRDYSNLQIKTPQVDSPIRGLDSIASYTVKRTPISQSIS</sequence>
<dbReference type="AlphaFoldDB" id="A0A0W4ZEU5"/>
<feature type="coiled-coil region" evidence="3">
    <location>
        <begin position="238"/>
        <end position="265"/>
    </location>
</feature>
<name>A0A0W4ZEU5_PNEJ7</name>
<evidence type="ECO:0000256" key="4">
    <source>
        <dbReference type="SAM" id="MobiDB-lite"/>
    </source>
</evidence>
<evidence type="ECO:0000313" key="5">
    <source>
        <dbReference type="EMBL" id="KTW26888.1"/>
    </source>
</evidence>
<dbReference type="eggNOG" id="ENOG502S5MV">
    <property type="taxonomic scope" value="Eukaryota"/>
</dbReference>
<dbReference type="InterPro" id="IPR028211">
    <property type="entry name" value="Ntr2"/>
</dbReference>
<dbReference type="Proteomes" id="UP000053447">
    <property type="component" value="Unassembled WGS sequence"/>
</dbReference>
<keyword evidence="2" id="KW-0539">Nucleus</keyword>
<dbReference type="EMBL" id="LFWA01000016">
    <property type="protein sequence ID" value="KTW26888.1"/>
    <property type="molecule type" value="Genomic_DNA"/>
</dbReference>
<evidence type="ECO:0000256" key="1">
    <source>
        <dbReference type="ARBA" id="ARBA00004123"/>
    </source>
</evidence>
<comment type="subcellular location">
    <subcellularLocation>
        <location evidence="1">Nucleus</location>
    </subcellularLocation>
</comment>
<dbReference type="GeneID" id="28941868"/>
<dbReference type="PANTHER" id="PTHR12214:SF0">
    <property type="entry name" value="LD29489P"/>
    <property type="match status" value="1"/>
</dbReference>
<proteinExistence type="predicted"/>
<evidence type="ECO:0000256" key="3">
    <source>
        <dbReference type="SAM" id="Coils"/>
    </source>
</evidence>
<feature type="coiled-coil region" evidence="3">
    <location>
        <begin position="344"/>
        <end position="371"/>
    </location>
</feature>
<feature type="region of interest" description="Disordered" evidence="4">
    <location>
        <begin position="16"/>
        <end position="57"/>
    </location>
</feature>
<protein>
    <submittedName>
        <fullName evidence="5">Uncharacterized protein</fullName>
    </submittedName>
</protein>